<evidence type="ECO:0000313" key="3">
    <source>
        <dbReference type="Proteomes" id="UP000321926"/>
    </source>
</evidence>
<dbReference type="Proteomes" id="UP000321926">
    <property type="component" value="Unassembled WGS sequence"/>
</dbReference>
<organism evidence="2 3">
    <name type="scientific">Pontibacter qinzhouensis</name>
    <dbReference type="NCBI Taxonomy" id="2603253"/>
    <lineage>
        <taxon>Bacteria</taxon>
        <taxon>Pseudomonadati</taxon>
        <taxon>Bacteroidota</taxon>
        <taxon>Cytophagia</taxon>
        <taxon>Cytophagales</taxon>
        <taxon>Hymenobacteraceae</taxon>
        <taxon>Pontibacter</taxon>
    </lineage>
</organism>
<sequence>MGFEVVWTKQALGTFAQNIDYLQQHWTEKEIVAFTRKVNDILAAIREQPLMYRKSDKLKNVHIGVIIKQVSLVYRVKPRKKEIELIAFMDTRQNPAKRKA</sequence>
<reference evidence="2 3" key="1">
    <citation type="submission" date="2019-08" db="EMBL/GenBank/DDBJ databases">
        <authorList>
            <person name="Shi S."/>
        </authorList>
    </citation>
    <scope>NUCLEOTIDE SEQUENCE [LARGE SCALE GENOMIC DNA]</scope>
    <source>
        <strain evidence="2 3">GY10130</strain>
    </source>
</reference>
<dbReference type="EMBL" id="VRTY01000156">
    <property type="protein sequence ID" value="TXK22430.1"/>
    <property type="molecule type" value="Genomic_DNA"/>
</dbReference>
<keyword evidence="3" id="KW-1185">Reference proteome</keyword>
<dbReference type="InterPro" id="IPR007712">
    <property type="entry name" value="RelE/ParE_toxin"/>
</dbReference>
<dbReference type="InterPro" id="IPR035093">
    <property type="entry name" value="RelE/ParE_toxin_dom_sf"/>
</dbReference>
<evidence type="ECO:0000313" key="2">
    <source>
        <dbReference type="EMBL" id="TXK22430.1"/>
    </source>
</evidence>
<dbReference type="Pfam" id="PF05016">
    <property type="entry name" value="ParE_toxin"/>
    <property type="match status" value="1"/>
</dbReference>
<dbReference type="AlphaFoldDB" id="A0A5C8IMJ2"/>
<name>A0A5C8IMJ2_9BACT</name>
<proteinExistence type="predicted"/>
<dbReference type="RefSeq" id="WP_147924127.1">
    <property type="nucleotide sequence ID" value="NZ_VRTY01000156.1"/>
</dbReference>
<dbReference type="OrthoDB" id="963196at2"/>
<protein>
    <submittedName>
        <fullName evidence="2">Type II toxin-antitoxin system RelE/ParE family toxin</fullName>
    </submittedName>
</protein>
<comment type="caution">
    <text evidence="2">The sequence shown here is derived from an EMBL/GenBank/DDBJ whole genome shotgun (WGS) entry which is preliminary data.</text>
</comment>
<evidence type="ECO:0000256" key="1">
    <source>
        <dbReference type="ARBA" id="ARBA00022649"/>
    </source>
</evidence>
<keyword evidence="1" id="KW-1277">Toxin-antitoxin system</keyword>
<accession>A0A5C8IMJ2</accession>
<dbReference type="Gene3D" id="3.30.2310.20">
    <property type="entry name" value="RelE-like"/>
    <property type="match status" value="1"/>
</dbReference>
<gene>
    <name evidence="2" type="ORF">FVR03_23015</name>
</gene>